<evidence type="ECO:0000256" key="1">
    <source>
        <dbReference type="SAM" id="MobiDB-lite"/>
    </source>
</evidence>
<reference evidence="4" key="1">
    <citation type="submission" date="2016-06" db="UniProtKB">
        <authorList>
            <consortium name="WormBaseParasite"/>
        </authorList>
    </citation>
    <scope>IDENTIFICATION</scope>
</reference>
<evidence type="ECO:0000313" key="4">
    <source>
        <dbReference type="WBParaSite" id="SSLN_0001246701-mRNA-1"/>
    </source>
</evidence>
<feature type="region of interest" description="Disordered" evidence="1">
    <location>
        <begin position="119"/>
        <end position="196"/>
    </location>
</feature>
<gene>
    <name evidence="2" type="ORF">SSLN_LOCUS12016</name>
</gene>
<sequence>MQGLAKAVKEKTEDVQDLAEDAKEKVSRISRSFQRKSRPSRATRRDTFPSLVKWDQSGNNVSNAVKNLVENDENQESIEFRPTSSRGASLVCKVDAEDRLNLHEDDRVFHSAECRTEAAAYSSNERESFTSGAQPAHQQPNTPKSRGLRAPVVIIDSDEEEQKLHERQEVTRYRYRKHLRQKKLSRRPLDQPFSGS</sequence>
<accession>A0A183T6B8</accession>
<keyword evidence="3" id="KW-1185">Reference proteome</keyword>
<feature type="compositionally biased region" description="Basic residues" evidence="1">
    <location>
        <begin position="173"/>
        <end position="186"/>
    </location>
</feature>
<feature type="compositionally biased region" description="Polar residues" evidence="1">
    <location>
        <begin position="129"/>
        <end position="144"/>
    </location>
</feature>
<evidence type="ECO:0000313" key="2">
    <source>
        <dbReference type="EMBL" id="VDL98401.1"/>
    </source>
</evidence>
<dbReference type="EMBL" id="UYSU01036958">
    <property type="protein sequence ID" value="VDL98401.1"/>
    <property type="molecule type" value="Genomic_DNA"/>
</dbReference>
<proteinExistence type="predicted"/>
<organism evidence="4">
    <name type="scientific">Schistocephalus solidus</name>
    <name type="common">Tapeworm</name>
    <dbReference type="NCBI Taxonomy" id="70667"/>
    <lineage>
        <taxon>Eukaryota</taxon>
        <taxon>Metazoa</taxon>
        <taxon>Spiralia</taxon>
        <taxon>Lophotrochozoa</taxon>
        <taxon>Platyhelminthes</taxon>
        <taxon>Cestoda</taxon>
        <taxon>Eucestoda</taxon>
        <taxon>Diphyllobothriidea</taxon>
        <taxon>Diphyllobothriidae</taxon>
        <taxon>Schistocephalus</taxon>
    </lineage>
</organism>
<feature type="region of interest" description="Disordered" evidence="1">
    <location>
        <begin position="29"/>
        <end position="56"/>
    </location>
</feature>
<dbReference type="WBParaSite" id="SSLN_0001246701-mRNA-1">
    <property type="protein sequence ID" value="SSLN_0001246701-mRNA-1"/>
    <property type="gene ID" value="SSLN_0001246701"/>
</dbReference>
<reference evidence="2 3" key="2">
    <citation type="submission" date="2018-11" db="EMBL/GenBank/DDBJ databases">
        <authorList>
            <consortium name="Pathogen Informatics"/>
        </authorList>
    </citation>
    <scope>NUCLEOTIDE SEQUENCE [LARGE SCALE GENOMIC DNA]</scope>
    <source>
        <strain evidence="2 3">NST_G2</strain>
    </source>
</reference>
<dbReference type="Proteomes" id="UP000275846">
    <property type="component" value="Unassembled WGS sequence"/>
</dbReference>
<dbReference type="AlphaFoldDB" id="A0A183T6B8"/>
<protein>
    <submittedName>
        <fullName evidence="4">Breast cancer type 1 susceptibility protein homolog</fullName>
    </submittedName>
</protein>
<feature type="compositionally biased region" description="Basic residues" evidence="1">
    <location>
        <begin position="33"/>
        <end position="42"/>
    </location>
</feature>
<feature type="compositionally biased region" description="Basic and acidic residues" evidence="1">
    <location>
        <begin position="162"/>
        <end position="172"/>
    </location>
</feature>
<name>A0A183T6B8_SCHSO</name>
<evidence type="ECO:0000313" key="3">
    <source>
        <dbReference type="Proteomes" id="UP000275846"/>
    </source>
</evidence>